<gene>
    <name evidence="1" type="ORF">DTL42_17210</name>
</gene>
<accession>A0A368KND1</accession>
<name>A0A368KND1_9BACT</name>
<dbReference type="AlphaFoldDB" id="A0A368KND1"/>
<protein>
    <submittedName>
        <fullName evidence="1">Uncharacterized protein</fullName>
    </submittedName>
</protein>
<comment type="caution">
    <text evidence="1">The sequence shown here is derived from an EMBL/GenBank/DDBJ whole genome shotgun (WGS) entry which is preliminary data.</text>
</comment>
<sequence>MKSVIPIPVLSSVFRAKVNESSGYSCTAREKNCESQALWSINLEMAVSTELWLTGTVEDEKLIEAIKLAPLQSRMREISEVFIVSLDAEDEGECVGENVVVHDSCLLPFYIPGRTILAFDDEAGIVGRMISIENIDVPANIRGDLTLDSFFLKIGPSRLTRVENDHVTYWPFNIGYCFWGRSTPTDAFIFEESLENSAGFKSLRYEIETLFGPMELDFLYG</sequence>
<dbReference type="Proteomes" id="UP000253562">
    <property type="component" value="Unassembled WGS sequence"/>
</dbReference>
<evidence type="ECO:0000313" key="2">
    <source>
        <dbReference type="Proteomes" id="UP000253562"/>
    </source>
</evidence>
<dbReference type="RefSeq" id="WP_114370219.1">
    <property type="nucleotide sequence ID" value="NZ_QPEX01000034.1"/>
</dbReference>
<proteinExistence type="predicted"/>
<dbReference type="EMBL" id="QPEX01000034">
    <property type="protein sequence ID" value="RCS44661.1"/>
    <property type="molecule type" value="Genomic_DNA"/>
</dbReference>
<organism evidence="1 2">
    <name type="scientific">Bremerella cremea</name>
    <dbReference type="NCBI Taxonomy" id="1031537"/>
    <lineage>
        <taxon>Bacteria</taxon>
        <taxon>Pseudomonadati</taxon>
        <taxon>Planctomycetota</taxon>
        <taxon>Planctomycetia</taxon>
        <taxon>Pirellulales</taxon>
        <taxon>Pirellulaceae</taxon>
        <taxon>Bremerella</taxon>
    </lineage>
</organism>
<reference evidence="1 2" key="1">
    <citation type="submission" date="2018-07" db="EMBL/GenBank/DDBJ databases">
        <title>Comparative genomes isolates from brazilian mangrove.</title>
        <authorList>
            <person name="De Araujo J.E."/>
            <person name="Taketani R.G."/>
            <person name="Silva M.C.P."/>
            <person name="Lourenco M.V."/>
            <person name="Oliveira V.M."/>
            <person name="Andreote F.D."/>
        </authorList>
    </citation>
    <scope>NUCLEOTIDE SEQUENCE [LARGE SCALE GENOMIC DNA]</scope>
    <source>
        <strain evidence="1 2">HEX PRIS-MGV</strain>
    </source>
</reference>
<evidence type="ECO:0000313" key="1">
    <source>
        <dbReference type="EMBL" id="RCS44661.1"/>
    </source>
</evidence>